<organism evidence="1 2">
    <name type="scientific">Bartonella schoenbuchensis (strain DSM 13525 / NCTC 13165 / R1)</name>
    <dbReference type="NCBI Taxonomy" id="687861"/>
    <lineage>
        <taxon>Bacteria</taxon>
        <taxon>Pseudomonadati</taxon>
        <taxon>Pseudomonadota</taxon>
        <taxon>Alphaproteobacteria</taxon>
        <taxon>Hyphomicrobiales</taxon>
        <taxon>Bartonellaceae</taxon>
        <taxon>Bartonella</taxon>
    </lineage>
</organism>
<name>A0A1S6XRG9_BARSR</name>
<sequence length="45" mass="4879">MIVKKACGAGLLFFITFTQGIFAQGAGGLYKKKNQLLMQKLGKCL</sequence>
<dbReference type="EMBL" id="CP019789">
    <property type="protein sequence ID" value="AQX31220.1"/>
    <property type="molecule type" value="Genomic_DNA"/>
</dbReference>
<dbReference type="Proteomes" id="UP000190811">
    <property type="component" value="Chromosome"/>
</dbReference>
<protein>
    <submittedName>
        <fullName evidence="1">Uncharacterized protein</fullName>
    </submittedName>
</protein>
<dbReference type="RefSeq" id="WP_153302002.1">
    <property type="nucleotide sequence ID" value="NZ_CP019789.1"/>
</dbReference>
<evidence type="ECO:0000313" key="1">
    <source>
        <dbReference type="EMBL" id="AQX31220.1"/>
    </source>
</evidence>
<proteinExistence type="predicted"/>
<accession>A0A1S6XRG9</accession>
<dbReference type="AlphaFoldDB" id="A0A1S6XRG9"/>
<reference evidence="2" key="1">
    <citation type="journal article" date="2017" name="Genome Biol. Evol.">
        <title>Evolutionary Dynamics of Pathoadaptation Revealed by Three Independent Acquisitions of the VirB/D4 Type IV Secretion System in Bartonella.</title>
        <authorList>
            <person name="Harms A."/>
            <person name="Segers F.H."/>
            <person name="Quebatte M."/>
            <person name="Mistl C."/>
            <person name="Manfredi P."/>
            <person name="Korner J."/>
            <person name="Chomel B.B."/>
            <person name="Kosoy M."/>
            <person name="Maruyama S."/>
            <person name="Engel P."/>
            <person name="Dehio C."/>
        </authorList>
    </citation>
    <scope>NUCLEOTIDE SEQUENCE [LARGE SCALE GENOMIC DNA]</scope>
    <source>
        <strain evidence="2">R1</strain>
    </source>
</reference>
<gene>
    <name evidence="1" type="ORF">BscR1v2_013060</name>
</gene>
<evidence type="ECO:0000313" key="2">
    <source>
        <dbReference type="Proteomes" id="UP000190811"/>
    </source>
</evidence>